<dbReference type="InterPro" id="IPR050570">
    <property type="entry name" value="Cell_wall_metabolism_enzyme"/>
</dbReference>
<name>A0ABW6ZR05_9HYPH</name>
<dbReference type="PROSITE" id="PS51257">
    <property type="entry name" value="PROKAR_LIPOPROTEIN"/>
    <property type="match status" value="1"/>
</dbReference>
<dbReference type="Pfam" id="PF01551">
    <property type="entry name" value="Peptidase_M23"/>
    <property type="match status" value="1"/>
</dbReference>
<dbReference type="GO" id="GO:0016787">
    <property type="term" value="F:hydrolase activity"/>
    <property type="evidence" value="ECO:0007669"/>
    <property type="project" value="UniProtKB-KW"/>
</dbReference>
<dbReference type="PANTHER" id="PTHR21666">
    <property type="entry name" value="PEPTIDASE-RELATED"/>
    <property type="match status" value="1"/>
</dbReference>
<comment type="similarity">
    <text evidence="1">Belongs to the E.coli NlpD/Haemophilus LppB family.</text>
</comment>
<proteinExistence type="inferred from homology"/>
<dbReference type="SMART" id="SM00257">
    <property type="entry name" value="LysM"/>
    <property type="match status" value="1"/>
</dbReference>
<reference evidence="4 5" key="1">
    <citation type="submission" date="2024-02" db="EMBL/GenBank/DDBJ databases">
        <title>Expansion and revision of Xanthobacter and proposal of Roseixanthobacter gen. nov.</title>
        <authorList>
            <person name="Soltysiak M.P.M."/>
            <person name="Jalihal A."/>
            <person name="Ory A."/>
            <person name="Chrisophersen C."/>
            <person name="Lee A.D."/>
            <person name="Boulton J."/>
            <person name="Springer M."/>
        </authorList>
    </citation>
    <scope>NUCLEOTIDE SEQUENCE [LARGE SCALE GENOMIC DNA]</scope>
    <source>
        <strain evidence="4 5">23A</strain>
    </source>
</reference>
<gene>
    <name evidence="4" type="ORF">V5F32_03200</name>
</gene>
<evidence type="ECO:0000313" key="4">
    <source>
        <dbReference type="EMBL" id="MFG1371159.1"/>
    </source>
</evidence>
<dbReference type="SUPFAM" id="SSF54106">
    <property type="entry name" value="LysM domain"/>
    <property type="match status" value="1"/>
</dbReference>
<keyword evidence="5" id="KW-1185">Reference proteome</keyword>
<dbReference type="PROSITE" id="PS51782">
    <property type="entry name" value="LYSM"/>
    <property type="match status" value="1"/>
</dbReference>
<feature type="compositionally biased region" description="Gly residues" evidence="2">
    <location>
        <begin position="53"/>
        <end position="70"/>
    </location>
</feature>
<feature type="compositionally biased region" description="Low complexity" evidence="2">
    <location>
        <begin position="43"/>
        <end position="52"/>
    </location>
</feature>
<evidence type="ECO:0000256" key="1">
    <source>
        <dbReference type="ARBA" id="ARBA00038420"/>
    </source>
</evidence>
<feature type="domain" description="LysM" evidence="3">
    <location>
        <begin position="135"/>
        <end position="179"/>
    </location>
</feature>
<dbReference type="Gene3D" id="3.10.350.10">
    <property type="entry name" value="LysM domain"/>
    <property type="match status" value="1"/>
</dbReference>
<feature type="region of interest" description="Disordered" evidence="2">
    <location>
        <begin position="40"/>
        <end position="102"/>
    </location>
</feature>
<dbReference type="RefSeq" id="WP_393991194.1">
    <property type="nucleotide sequence ID" value="NZ_JBAFVH010000002.1"/>
</dbReference>
<dbReference type="SUPFAM" id="SSF51261">
    <property type="entry name" value="Duplicated hybrid motif"/>
    <property type="match status" value="1"/>
</dbReference>
<evidence type="ECO:0000259" key="3">
    <source>
        <dbReference type="PROSITE" id="PS51782"/>
    </source>
</evidence>
<protein>
    <submittedName>
        <fullName evidence="4">M23 family metallopeptidase</fullName>
        <ecNumber evidence="4">3.4.24.-</ecNumber>
    </submittedName>
</protein>
<dbReference type="CDD" id="cd12797">
    <property type="entry name" value="M23_peptidase"/>
    <property type="match status" value="1"/>
</dbReference>
<dbReference type="CDD" id="cd00118">
    <property type="entry name" value="LysM"/>
    <property type="match status" value="1"/>
</dbReference>
<dbReference type="InterPro" id="IPR016047">
    <property type="entry name" value="M23ase_b-sheet_dom"/>
</dbReference>
<evidence type="ECO:0000256" key="2">
    <source>
        <dbReference type="SAM" id="MobiDB-lite"/>
    </source>
</evidence>
<dbReference type="Gene3D" id="2.70.70.10">
    <property type="entry name" value="Glucose Permease (Domain IIA)"/>
    <property type="match status" value="1"/>
</dbReference>
<dbReference type="Pfam" id="PF01476">
    <property type="entry name" value="LysM"/>
    <property type="match status" value="1"/>
</dbReference>
<sequence length="427" mass="41987">MRISSETHGHNVFARLALIGLVSGTVAGCSADSTRFLTDGFTAPPQQQANAGYAGGYQGQPGGGQGGGDVTGSLGAAPSGRVDSVPLPPPGQGGAGMQPSSYAAPGATQPLYGASGYGATAPAPVTASTRPAVPGTHVVVGGETLASVARMYGVSPAALGAANNIAPGNTVRTGQTLVIPPGGNGASQAHAAVQPVTAAKPPQVAAGPNTLTVPGKPASQPATVAAKPLTTAPVLSQNLTPPPASPAPVVTASVKPAPATKPGAAPTQAVAKSSAPEPKVETAAKVTPADDADDGPRASGSGPQFRAPVRGRVIASFGPKPGGAHNDGVNFAVPEGTGVRAAEDGTVAYAGNELKGYGNLVLVKHADGYVTAYAHNSELNVKRGDTVRRGQIIAKAGQSGNVNSPQLHFEIRKGSTAVDPSRYVAGL</sequence>
<dbReference type="EC" id="3.4.24.-" evidence="4"/>
<keyword evidence="4" id="KW-0378">Hydrolase</keyword>
<dbReference type="InterPro" id="IPR011055">
    <property type="entry name" value="Dup_hybrid_motif"/>
</dbReference>
<dbReference type="PANTHER" id="PTHR21666:SF263">
    <property type="entry name" value="MUREIN HYDROLASE ACTIVATOR NLPD"/>
    <property type="match status" value="1"/>
</dbReference>
<dbReference type="InterPro" id="IPR018392">
    <property type="entry name" value="LysM"/>
</dbReference>
<dbReference type="InterPro" id="IPR036779">
    <property type="entry name" value="LysM_dom_sf"/>
</dbReference>
<dbReference type="EMBL" id="JBAFVH010000002">
    <property type="protein sequence ID" value="MFG1371159.1"/>
    <property type="molecule type" value="Genomic_DNA"/>
</dbReference>
<organism evidence="4 5">
    <name type="scientific">Xanthobacter oligotrophicus</name>
    <dbReference type="NCBI Taxonomy" id="2607286"/>
    <lineage>
        <taxon>Bacteria</taxon>
        <taxon>Pseudomonadati</taxon>
        <taxon>Pseudomonadota</taxon>
        <taxon>Alphaproteobacteria</taxon>
        <taxon>Hyphomicrobiales</taxon>
        <taxon>Xanthobacteraceae</taxon>
        <taxon>Xanthobacter</taxon>
    </lineage>
</organism>
<feature type="region of interest" description="Disordered" evidence="2">
    <location>
        <begin position="234"/>
        <end position="306"/>
    </location>
</feature>
<dbReference type="Proteomes" id="UP001604002">
    <property type="component" value="Unassembled WGS sequence"/>
</dbReference>
<feature type="compositionally biased region" description="Low complexity" evidence="2">
    <location>
        <begin position="247"/>
        <end position="267"/>
    </location>
</feature>
<comment type="caution">
    <text evidence="4">The sequence shown here is derived from an EMBL/GenBank/DDBJ whole genome shotgun (WGS) entry which is preliminary data.</text>
</comment>
<accession>A0ABW6ZR05</accession>
<evidence type="ECO:0000313" key="5">
    <source>
        <dbReference type="Proteomes" id="UP001604002"/>
    </source>
</evidence>